<dbReference type="InterPro" id="IPR036873">
    <property type="entry name" value="Rhodanese-like_dom_sf"/>
</dbReference>
<proteinExistence type="predicted"/>
<gene>
    <name evidence="1" type="ORF">NO357_07520</name>
</gene>
<dbReference type="RefSeq" id="WP_306735013.1">
    <property type="nucleotide sequence ID" value="NZ_JANHAX010000002.1"/>
</dbReference>
<accession>A0AAE3WBS9</accession>
<keyword evidence="2" id="KW-1185">Reference proteome</keyword>
<comment type="caution">
    <text evidence="1">The sequence shown here is derived from an EMBL/GenBank/DDBJ whole genome shotgun (WGS) entry which is preliminary data.</text>
</comment>
<dbReference type="EMBL" id="JANHAX010000002">
    <property type="protein sequence ID" value="MDQ2089744.1"/>
    <property type="molecule type" value="Genomic_DNA"/>
</dbReference>
<evidence type="ECO:0000313" key="2">
    <source>
        <dbReference type="Proteomes" id="UP001226762"/>
    </source>
</evidence>
<protein>
    <submittedName>
        <fullName evidence="1">Rhodanese-like domain-containing protein</fullName>
    </submittedName>
</protein>
<dbReference type="AlphaFoldDB" id="A0AAE3WBS9"/>
<dbReference type="SUPFAM" id="SSF52821">
    <property type="entry name" value="Rhodanese/Cell cycle control phosphatase"/>
    <property type="match status" value="1"/>
</dbReference>
<reference evidence="1" key="2">
    <citation type="submission" date="2023-02" db="EMBL/GenBank/DDBJ databases">
        <title>'Rhodoalgimonas zhirmunskyi' gen. nov., isolated from a red alga.</title>
        <authorList>
            <person name="Nedashkovskaya O.I."/>
            <person name="Otstavnykh N.Y."/>
            <person name="Bystritskaya E.P."/>
            <person name="Balabanova L.A."/>
            <person name="Isaeva M.P."/>
        </authorList>
    </citation>
    <scope>NUCLEOTIDE SEQUENCE</scope>
    <source>
        <strain evidence="1">KCTC 52189</strain>
    </source>
</reference>
<organism evidence="1 2">
    <name type="scientific">Marimonas arenosa</name>
    <dbReference type="NCBI Taxonomy" id="1795305"/>
    <lineage>
        <taxon>Bacteria</taxon>
        <taxon>Pseudomonadati</taxon>
        <taxon>Pseudomonadota</taxon>
        <taxon>Alphaproteobacteria</taxon>
        <taxon>Rhodobacterales</taxon>
        <taxon>Paracoccaceae</taxon>
        <taxon>Marimonas</taxon>
    </lineage>
</organism>
<sequence>MGAGLWLDGLTGPARRIWAAALFGLALVSPATAQPVGVLDTVPEGAAVLDIRDEGACLEASLSGARCLPADWLLPANGPMIGFHALRWLFGTVGLRGDEVLVIYDGTERPGDVGFAVAALAHLAGQAEVAVHRGPGTVSDAGGESRNLSREAVYTAPMRIAEMVVSDVPKGRLSDQLAGFAKTGGVVVFPPRN</sequence>
<dbReference type="Proteomes" id="UP001226762">
    <property type="component" value="Unassembled WGS sequence"/>
</dbReference>
<reference evidence="1" key="1">
    <citation type="submission" date="2022-07" db="EMBL/GenBank/DDBJ databases">
        <authorList>
            <person name="Otstavnykh N."/>
            <person name="Isaeva M."/>
            <person name="Bystritskaya E."/>
        </authorList>
    </citation>
    <scope>NUCLEOTIDE SEQUENCE</scope>
    <source>
        <strain evidence="1">KCTC 52189</strain>
    </source>
</reference>
<evidence type="ECO:0000313" key="1">
    <source>
        <dbReference type="EMBL" id="MDQ2089744.1"/>
    </source>
</evidence>
<name>A0AAE3WBS9_9RHOB</name>